<dbReference type="InterPro" id="IPR013783">
    <property type="entry name" value="Ig-like_fold"/>
</dbReference>
<evidence type="ECO:0000313" key="2">
    <source>
        <dbReference type="EMBL" id="HGL16917.1"/>
    </source>
</evidence>
<sequence>MKKVVTAIIILAGLAHAYRKNVLIENFTATWCGYCPYQAQAITQLETVYGESLTVIKYHPSTSDPFYHSHSVNRLYYYNVPGYPTSLIAGNKAIVGGWTGVYTPLENYVLQSFQEVTPCSIKVEILSFDPNTLVANARVKVFMTPENSVPIPSELKLRVAILEDSIFYTWQNMNILRYVLRSMWPNATGTSLTLGHGDSAIYNFSFSVNQLIRAPYYYVVAFVQQDSIYPIVDYSGSYTLNAGNVLQSDKARLTVNFGYLTSIFRGISDANSNRRFERNENGTINLALTSVAPFSDAHNVILRVRSLNQYLTVMDTLFNYSVIQVNDTVEIPVNVQVGNFDAPQFANIVLDYSWDGIMSKIDTIQIKLGVDTVLVWDGSYDSNLKSYLKVFIDSLNFAYEWFSEADSGKPYLYDDYRTILYISGQRLPDTVDANMLINAVNSGKNLIISGQNIAESFNAVYPSFLTDYVGINLIAPNTGDRKLKGSGTIFSANDSILIGGSGAYANQNSKDVIDVISGSGTLPILYYQALTGSDLDSVAGVLKIHPSGNRVLFLGFGVEGVGSSGTFMTKKNFLATLFGIPSGIDEHIKPVKLKALVVKRGQWVKLDDSISEVYLYSADGRLLDGIKVEKGKIDVSCLKEGVYYLIYRSDRGLSRNKIVVVE</sequence>
<dbReference type="Gene3D" id="3.40.30.10">
    <property type="entry name" value="Glutaredoxin"/>
    <property type="match status" value="1"/>
</dbReference>
<protein>
    <recommendedName>
        <fullName evidence="3">Omp28-related outer membrane protein</fullName>
    </recommendedName>
</protein>
<evidence type="ECO:0000256" key="1">
    <source>
        <dbReference type="SAM" id="SignalP"/>
    </source>
</evidence>
<proteinExistence type="predicted"/>
<dbReference type="InterPro" id="IPR036249">
    <property type="entry name" value="Thioredoxin-like_sf"/>
</dbReference>
<dbReference type="AlphaFoldDB" id="A0A7V4E3J9"/>
<dbReference type="EMBL" id="DTDJ01000011">
    <property type="protein sequence ID" value="HGL16917.1"/>
    <property type="molecule type" value="Genomic_DNA"/>
</dbReference>
<feature type="chain" id="PRO_5031320713" description="Omp28-related outer membrane protein" evidence="1">
    <location>
        <begin position="18"/>
        <end position="662"/>
    </location>
</feature>
<name>A0A7V4E3J9_UNCW3</name>
<comment type="caution">
    <text evidence="2">The sequence shown here is derived from an EMBL/GenBank/DDBJ whole genome shotgun (WGS) entry which is preliminary data.</text>
</comment>
<organism evidence="2">
    <name type="scientific">candidate division WOR-3 bacterium</name>
    <dbReference type="NCBI Taxonomy" id="2052148"/>
    <lineage>
        <taxon>Bacteria</taxon>
        <taxon>Bacteria division WOR-3</taxon>
    </lineage>
</organism>
<accession>A0A7V4E3J9</accession>
<keyword evidence="1" id="KW-0732">Signal</keyword>
<dbReference type="Gene3D" id="2.60.40.10">
    <property type="entry name" value="Immunoglobulins"/>
    <property type="match status" value="1"/>
</dbReference>
<reference evidence="2" key="1">
    <citation type="journal article" date="2020" name="mSystems">
        <title>Genome- and Community-Level Interaction Insights into Carbon Utilization and Element Cycling Functions of Hydrothermarchaeota in Hydrothermal Sediment.</title>
        <authorList>
            <person name="Zhou Z."/>
            <person name="Liu Y."/>
            <person name="Xu W."/>
            <person name="Pan J."/>
            <person name="Luo Z.H."/>
            <person name="Li M."/>
        </authorList>
    </citation>
    <scope>NUCLEOTIDE SEQUENCE [LARGE SCALE GENOMIC DNA]</scope>
    <source>
        <strain evidence="2">SpSt-69</strain>
    </source>
</reference>
<evidence type="ECO:0008006" key="3">
    <source>
        <dbReference type="Google" id="ProtNLM"/>
    </source>
</evidence>
<gene>
    <name evidence="2" type="ORF">ENU66_01035</name>
</gene>
<feature type="signal peptide" evidence="1">
    <location>
        <begin position="1"/>
        <end position="17"/>
    </location>
</feature>
<dbReference type="SUPFAM" id="SSF52833">
    <property type="entry name" value="Thioredoxin-like"/>
    <property type="match status" value="1"/>
</dbReference>